<name>A0AAN7BJA8_9PEZI</name>
<evidence type="ECO:0000256" key="7">
    <source>
        <dbReference type="SAM" id="Phobius"/>
    </source>
</evidence>
<evidence type="ECO:0000256" key="3">
    <source>
        <dbReference type="ARBA" id="ARBA00022989"/>
    </source>
</evidence>
<feature type="domain" description="Rhodopsin" evidence="8">
    <location>
        <begin position="41"/>
        <end position="280"/>
    </location>
</feature>
<sequence length="405" mass="44725">MSTPPPPTQLSSGYFPGQSRSENLIAIVTSMVVFSTIVIVLRLWTRLSIQGVSLAADDWTILVSWLFSVAFTVNVCTQTRFGLGKHIIDLPPTTNFAESLELFYFGEATYYITVSLTKMSILFLYLRLIPSTKYQIINWSMMAFVALTGICCTIAGIFQCNPIPKAWHTHLPGSCFNQVALFLANAGLNIVQDLIIYVLPVKTLWHLQLPRKQRVALVIVFVIGAFVCVTGILRLESLTMASVSEDPTWDNYPSAIWSSIESNVGIVCASLAHLKPMIARFAPRLLSIKGPTRLPDERSGPTKELSHLEAGLPSASGRSGRHSKPFGILTQMELEETDQAAIVRHPEFKPMHDDSSEHGSDPGHHKPTTPLDMSKGSTAIHKTTHVSISYGSRETGDDGKDRQRF</sequence>
<dbReference type="Pfam" id="PF20684">
    <property type="entry name" value="Fung_rhodopsin"/>
    <property type="match status" value="1"/>
</dbReference>
<dbReference type="PANTHER" id="PTHR33048">
    <property type="entry name" value="PTH11-LIKE INTEGRAL MEMBRANE PROTEIN (AFU_ORTHOLOGUE AFUA_5G11245)"/>
    <property type="match status" value="1"/>
</dbReference>
<feature type="transmembrane region" description="Helical" evidence="7">
    <location>
        <begin position="24"/>
        <end position="44"/>
    </location>
</feature>
<evidence type="ECO:0000256" key="5">
    <source>
        <dbReference type="ARBA" id="ARBA00038359"/>
    </source>
</evidence>
<feature type="transmembrane region" description="Helical" evidence="7">
    <location>
        <begin position="179"/>
        <end position="199"/>
    </location>
</feature>
<feature type="compositionally biased region" description="Basic and acidic residues" evidence="6">
    <location>
        <begin position="294"/>
        <end position="307"/>
    </location>
</feature>
<dbReference type="InterPro" id="IPR049326">
    <property type="entry name" value="Rhodopsin_dom_fungi"/>
</dbReference>
<feature type="compositionally biased region" description="Basic and acidic residues" evidence="6">
    <location>
        <begin position="349"/>
        <end position="364"/>
    </location>
</feature>
<evidence type="ECO:0000256" key="4">
    <source>
        <dbReference type="ARBA" id="ARBA00023136"/>
    </source>
</evidence>
<accession>A0AAN7BJA8</accession>
<keyword evidence="3 7" id="KW-1133">Transmembrane helix</keyword>
<feature type="compositionally biased region" description="Polar residues" evidence="6">
    <location>
        <begin position="375"/>
        <end position="392"/>
    </location>
</feature>
<keyword evidence="10" id="KW-1185">Reference proteome</keyword>
<keyword evidence="4 7" id="KW-0472">Membrane</keyword>
<evidence type="ECO:0000256" key="6">
    <source>
        <dbReference type="SAM" id="MobiDB-lite"/>
    </source>
</evidence>
<protein>
    <recommendedName>
        <fullName evidence="8">Rhodopsin domain-containing protein</fullName>
    </recommendedName>
</protein>
<feature type="transmembrane region" description="Helical" evidence="7">
    <location>
        <begin position="56"/>
        <end position="75"/>
    </location>
</feature>
<feature type="transmembrane region" description="Helical" evidence="7">
    <location>
        <begin position="108"/>
        <end position="129"/>
    </location>
</feature>
<evidence type="ECO:0000259" key="8">
    <source>
        <dbReference type="Pfam" id="PF20684"/>
    </source>
</evidence>
<keyword evidence="2 7" id="KW-0812">Transmembrane</keyword>
<feature type="region of interest" description="Disordered" evidence="6">
    <location>
        <begin position="292"/>
        <end position="324"/>
    </location>
</feature>
<feature type="region of interest" description="Disordered" evidence="6">
    <location>
        <begin position="349"/>
        <end position="405"/>
    </location>
</feature>
<evidence type="ECO:0000256" key="1">
    <source>
        <dbReference type="ARBA" id="ARBA00004141"/>
    </source>
</evidence>
<comment type="subcellular location">
    <subcellularLocation>
        <location evidence="1">Membrane</location>
        <topology evidence="1">Multi-pass membrane protein</topology>
    </subcellularLocation>
</comment>
<comment type="caution">
    <text evidence="9">The sequence shown here is derived from an EMBL/GenBank/DDBJ whole genome shotgun (WGS) entry which is preliminary data.</text>
</comment>
<dbReference type="EMBL" id="MU865397">
    <property type="protein sequence ID" value="KAK4224303.1"/>
    <property type="molecule type" value="Genomic_DNA"/>
</dbReference>
<organism evidence="9 10">
    <name type="scientific">Podospora fimiseda</name>
    <dbReference type="NCBI Taxonomy" id="252190"/>
    <lineage>
        <taxon>Eukaryota</taxon>
        <taxon>Fungi</taxon>
        <taxon>Dikarya</taxon>
        <taxon>Ascomycota</taxon>
        <taxon>Pezizomycotina</taxon>
        <taxon>Sordariomycetes</taxon>
        <taxon>Sordariomycetidae</taxon>
        <taxon>Sordariales</taxon>
        <taxon>Podosporaceae</taxon>
        <taxon>Podospora</taxon>
    </lineage>
</organism>
<dbReference type="PANTHER" id="PTHR33048:SF47">
    <property type="entry name" value="INTEGRAL MEMBRANE PROTEIN-RELATED"/>
    <property type="match status" value="1"/>
</dbReference>
<comment type="similarity">
    <text evidence="5">Belongs to the SAT4 family.</text>
</comment>
<feature type="compositionally biased region" description="Basic and acidic residues" evidence="6">
    <location>
        <begin position="394"/>
        <end position="405"/>
    </location>
</feature>
<dbReference type="GO" id="GO:0016020">
    <property type="term" value="C:membrane"/>
    <property type="evidence" value="ECO:0007669"/>
    <property type="project" value="UniProtKB-SubCell"/>
</dbReference>
<evidence type="ECO:0000313" key="10">
    <source>
        <dbReference type="Proteomes" id="UP001301958"/>
    </source>
</evidence>
<dbReference type="Proteomes" id="UP001301958">
    <property type="component" value="Unassembled WGS sequence"/>
</dbReference>
<proteinExistence type="inferred from homology"/>
<dbReference type="InterPro" id="IPR052337">
    <property type="entry name" value="SAT4-like"/>
</dbReference>
<feature type="transmembrane region" description="Helical" evidence="7">
    <location>
        <begin position="136"/>
        <end position="159"/>
    </location>
</feature>
<dbReference type="AlphaFoldDB" id="A0AAN7BJA8"/>
<gene>
    <name evidence="9" type="ORF">QBC38DRAFT_423809</name>
</gene>
<feature type="transmembrane region" description="Helical" evidence="7">
    <location>
        <begin position="215"/>
        <end position="235"/>
    </location>
</feature>
<reference evidence="9" key="1">
    <citation type="journal article" date="2023" name="Mol. Phylogenet. Evol.">
        <title>Genome-scale phylogeny and comparative genomics of the fungal order Sordariales.</title>
        <authorList>
            <person name="Hensen N."/>
            <person name="Bonometti L."/>
            <person name="Westerberg I."/>
            <person name="Brannstrom I.O."/>
            <person name="Guillou S."/>
            <person name="Cros-Aarteil S."/>
            <person name="Calhoun S."/>
            <person name="Haridas S."/>
            <person name="Kuo A."/>
            <person name="Mondo S."/>
            <person name="Pangilinan J."/>
            <person name="Riley R."/>
            <person name="LaButti K."/>
            <person name="Andreopoulos B."/>
            <person name="Lipzen A."/>
            <person name="Chen C."/>
            <person name="Yan M."/>
            <person name="Daum C."/>
            <person name="Ng V."/>
            <person name="Clum A."/>
            <person name="Steindorff A."/>
            <person name="Ohm R.A."/>
            <person name="Martin F."/>
            <person name="Silar P."/>
            <person name="Natvig D.O."/>
            <person name="Lalanne C."/>
            <person name="Gautier V."/>
            <person name="Ament-Velasquez S.L."/>
            <person name="Kruys A."/>
            <person name="Hutchinson M.I."/>
            <person name="Powell A.J."/>
            <person name="Barry K."/>
            <person name="Miller A.N."/>
            <person name="Grigoriev I.V."/>
            <person name="Debuchy R."/>
            <person name="Gladieux P."/>
            <person name="Hiltunen Thoren M."/>
            <person name="Johannesson H."/>
        </authorList>
    </citation>
    <scope>NUCLEOTIDE SEQUENCE</scope>
    <source>
        <strain evidence="9">CBS 990.96</strain>
    </source>
</reference>
<evidence type="ECO:0000313" key="9">
    <source>
        <dbReference type="EMBL" id="KAK4224303.1"/>
    </source>
</evidence>
<evidence type="ECO:0000256" key="2">
    <source>
        <dbReference type="ARBA" id="ARBA00022692"/>
    </source>
</evidence>
<reference evidence="9" key="2">
    <citation type="submission" date="2023-05" db="EMBL/GenBank/DDBJ databases">
        <authorList>
            <consortium name="Lawrence Berkeley National Laboratory"/>
            <person name="Steindorff A."/>
            <person name="Hensen N."/>
            <person name="Bonometti L."/>
            <person name="Westerberg I."/>
            <person name="Brannstrom I.O."/>
            <person name="Guillou S."/>
            <person name="Cros-Aarteil S."/>
            <person name="Calhoun S."/>
            <person name="Haridas S."/>
            <person name="Kuo A."/>
            <person name="Mondo S."/>
            <person name="Pangilinan J."/>
            <person name="Riley R."/>
            <person name="Labutti K."/>
            <person name="Andreopoulos B."/>
            <person name="Lipzen A."/>
            <person name="Chen C."/>
            <person name="Yanf M."/>
            <person name="Daum C."/>
            <person name="Ng V."/>
            <person name="Clum A."/>
            <person name="Ohm R."/>
            <person name="Martin F."/>
            <person name="Silar P."/>
            <person name="Natvig D."/>
            <person name="Lalanne C."/>
            <person name="Gautier V."/>
            <person name="Ament-Velasquez S.L."/>
            <person name="Kruys A."/>
            <person name="Hutchinson M.I."/>
            <person name="Powell A.J."/>
            <person name="Barry K."/>
            <person name="Miller A.N."/>
            <person name="Grigoriev I.V."/>
            <person name="Debuchy R."/>
            <person name="Gladieux P."/>
            <person name="Thoren M.H."/>
            <person name="Johannesson H."/>
        </authorList>
    </citation>
    <scope>NUCLEOTIDE SEQUENCE</scope>
    <source>
        <strain evidence="9">CBS 990.96</strain>
    </source>
</reference>